<dbReference type="PANTHER" id="PTHR30337:SF0">
    <property type="entry name" value="NUCLEASE SBCCD SUBUNIT D"/>
    <property type="match status" value="1"/>
</dbReference>
<keyword evidence="3" id="KW-0269">Exonuclease</keyword>
<dbReference type="Pfam" id="PF00149">
    <property type="entry name" value="Metallophos"/>
    <property type="match status" value="1"/>
</dbReference>
<evidence type="ECO:0000256" key="3">
    <source>
        <dbReference type="ARBA" id="ARBA00022839"/>
    </source>
</evidence>
<dbReference type="PANTHER" id="PTHR30337">
    <property type="entry name" value="COMPONENT OF ATP-DEPENDENT DSDNA EXONUCLEASE"/>
    <property type="match status" value="1"/>
</dbReference>
<dbReference type="CDD" id="cd00840">
    <property type="entry name" value="MPP_Mre11_N"/>
    <property type="match status" value="1"/>
</dbReference>
<accession>A0A812ETW2</accession>
<evidence type="ECO:0000256" key="2">
    <source>
        <dbReference type="ARBA" id="ARBA00022801"/>
    </source>
</evidence>
<dbReference type="GO" id="GO:0004527">
    <property type="term" value="F:exonuclease activity"/>
    <property type="evidence" value="ECO:0007669"/>
    <property type="project" value="UniProtKB-KW"/>
</dbReference>
<keyword evidence="1" id="KW-0540">Nuclease</keyword>
<dbReference type="AlphaFoldDB" id="A0A812ETW2"/>
<organism evidence="5 6">
    <name type="scientific">Candidatus Nitrosotenuis uzonensis</name>
    <dbReference type="NCBI Taxonomy" id="1407055"/>
    <lineage>
        <taxon>Archaea</taxon>
        <taxon>Nitrososphaerota</taxon>
        <taxon>Candidatus Nitrosotenuis</taxon>
    </lineage>
</organism>
<dbReference type="EMBL" id="CAJNAQ010000002">
    <property type="protein sequence ID" value="CAE6485885.1"/>
    <property type="molecule type" value="Genomic_DNA"/>
</dbReference>
<name>A0A812ETW2_9ARCH</name>
<dbReference type="InterPro" id="IPR004843">
    <property type="entry name" value="Calcineurin-like_PHP"/>
</dbReference>
<evidence type="ECO:0000259" key="4">
    <source>
        <dbReference type="Pfam" id="PF00149"/>
    </source>
</evidence>
<dbReference type="Gene3D" id="3.60.21.10">
    <property type="match status" value="1"/>
</dbReference>
<comment type="caution">
    <text evidence="5">The sequence shown here is derived from an EMBL/GenBank/DDBJ whole genome shotgun (WGS) entry which is preliminary data.</text>
</comment>
<feature type="domain" description="Calcineurin-like phosphoesterase" evidence="4">
    <location>
        <begin position="1"/>
        <end position="219"/>
    </location>
</feature>
<dbReference type="InterPro" id="IPR029052">
    <property type="entry name" value="Metallo-depent_PP-like"/>
</dbReference>
<dbReference type="Proteomes" id="UP000655759">
    <property type="component" value="Unassembled WGS sequence"/>
</dbReference>
<dbReference type="SUPFAM" id="SSF56300">
    <property type="entry name" value="Metallo-dependent phosphatases"/>
    <property type="match status" value="1"/>
</dbReference>
<dbReference type="RefSeq" id="WP_205097643.1">
    <property type="nucleotide sequence ID" value="NZ_CAJNAQ010000002.1"/>
</dbReference>
<evidence type="ECO:0000256" key="1">
    <source>
        <dbReference type="ARBA" id="ARBA00022722"/>
    </source>
</evidence>
<protein>
    <submittedName>
        <fullName evidence="5">Putative DNA double-strand break repair protein Mre11</fullName>
    </submittedName>
</protein>
<dbReference type="InterPro" id="IPR050535">
    <property type="entry name" value="DNA_Repair-Maintenance_Comp"/>
</dbReference>
<gene>
    <name evidence="5" type="ORF">NUZ5A_20068</name>
</gene>
<sequence length="420" mass="48217">MKIAHVSDTHLGRRIKKGRNDIINQETRPVESDFYDAWEQVVDEITSSKPDIVIHSGDFFDNPSGIDRSAPPEYARRIAAKTFKKIQEAGIPFVIVDGNHGRYFEYRSSTLSEYADTFDNIHLFSHYDVRDAIREQKPLYRDFPDLELRVIAHPSLEVKMLNTLGIDKQYEKWVSIQTSSINPDMINVAVVHGSTIDGTLHPNFLKGGFDYIALGHNHKMETISENAWYAGSTERWIIDEFDHEKGFLYVDVRKGKAYPTVTKKMLNLPRRVISEEIELNPDDTTAVFLTKVNDIFKKHNLEQRYDYETAARIRIVLKGNITFGSSLNLGDAESFLRHKTLDSDELNIVEFSLVRPETKGMTIGSKEHSEVTNVEYLVEDPESEFKQYVTSKRKEALQEQNLDPNILAKIFANVLREETA</sequence>
<keyword evidence="2" id="KW-0378">Hydrolase</keyword>
<evidence type="ECO:0000313" key="5">
    <source>
        <dbReference type="EMBL" id="CAE6485885.1"/>
    </source>
</evidence>
<reference evidence="5" key="1">
    <citation type="submission" date="2021-02" db="EMBL/GenBank/DDBJ databases">
        <authorList>
            <person name="Han P."/>
        </authorList>
    </citation>
    <scope>NUCLEOTIDE SEQUENCE</scope>
    <source>
        <strain evidence="5">Candidatus Nitrosotenuis uzonensis 5A</strain>
    </source>
</reference>
<proteinExistence type="predicted"/>
<dbReference type="InterPro" id="IPR041796">
    <property type="entry name" value="Mre11_N"/>
</dbReference>
<evidence type="ECO:0000313" key="6">
    <source>
        <dbReference type="Proteomes" id="UP000655759"/>
    </source>
</evidence>